<evidence type="ECO:0000313" key="2">
    <source>
        <dbReference type="Proteomes" id="UP000006683"/>
    </source>
</evidence>
<accession>E1SN27</accession>
<evidence type="ECO:0000313" key="1">
    <source>
        <dbReference type="EMBL" id="ADN77685.1"/>
    </source>
</evidence>
<dbReference type="EMBL" id="CP002209">
    <property type="protein sequence ID" value="ADN77685.1"/>
    <property type="molecule type" value="Genomic_DNA"/>
</dbReference>
<proteinExistence type="predicted"/>
<dbReference type="HOGENOM" id="CLU_1292792_0_0_6"/>
<sequence>MYLIPTVMRSKPKWICESLHQQQIKVSIMRHWLVAALLLSTFSAVSSESEIKSTIEYLSYDGSRILIHIEENGWIRIYADPAQEKHMTRDRFEPFSRAFKRRAREVEKVTGIHAKAKVVAEFVLDYATDYRLYSSSPSGTKGRSHYLSVSYFHDPKRSTGMRLNRYRENRYDRDKFDPILLEYIVALAATKGWSHQKLGQSYAFNDERSAEIK</sequence>
<gene>
    <name evidence="1" type="ordered locus">Fbal_3488</name>
</gene>
<name>E1SN27_FERBD</name>
<organism evidence="1 2">
    <name type="scientific">Ferrimonas balearica (strain DSM 9799 / CCM 4581 / KCTC 23876 / PAT)</name>
    <dbReference type="NCBI Taxonomy" id="550540"/>
    <lineage>
        <taxon>Bacteria</taxon>
        <taxon>Pseudomonadati</taxon>
        <taxon>Pseudomonadota</taxon>
        <taxon>Gammaproteobacteria</taxon>
        <taxon>Alteromonadales</taxon>
        <taxon>Ferrimonadaceae</taxon>
        <taxon>Ferrimonas</taxon>
    </lineage>
</organism>
<protein>
    <submittedName>
        <fullName evidence="1">Uncharacterized protein</fullName>
    </submittedName>
</protein>
<dbReference type="KEGG" id="fbl:Fbal_3488"/>
<dbReference type="AlphaFoldDB" id="E1SN27"/>
<dbReference type="Proteomes" id="UP000006683">
    <property type="component" value="Chromosome"/>
</dbReference>
<keyword evidence="2" id="KW-1185">Reference proteome</keyword>
<reference evidence="1 2" key="1">
    <citation type="journal article" date="2010" name="Stand. Genomic Sci.">
        <title>Complete genome sequence of Ferrimonas balearica type strain (PAT).</title>
        <authorList>
            <person name="Nolan M."/>
            <person name="Sikorski J."/>
            <person name="Davenport K."/>
            <person name="Lucas S."/>
            <person name="Glavina Del Rio T."/>
            <person name="Tice H."/>
            <person name="Cheng J."/>
            <person name="Goodwin L."/>
            <person name="Pitluck S."/>
            <person name="Liolios K."/>
            <person name="Ivanova N."/>
            <person name="Mavromatis K."/>
            <person name="Ovchinnikova G."/>
            <person name="Pati A."/>
            <person name="Chen A."/>
            <person name="Palaniappan K."/>
            <person name="Land M."/>
            <person name="Hauser L."/>
            <person name="Chang Y."/>
            <person name="Jeffries C."/>
            <person name="Tapia R."/>
            <person name="Brettin T."/>
            <person name="Detter J."/>
            <person name="Han C."/>
            <person name="Yasawong M."/>
            <person name="Rohde M."/>
            <person name="Tindall B."/>
            <person name="Goker M."/>
            <person name="Woyke T."/>
            <person name="Bristow J."/>
            <person name="Eisen J."/>
            <person name="Markowitz V."/>
            <person name="Hugenholtz P."/>
            <person name="Kyrpides N."/>
            <person name="Klenk H."/>
            <person name="Lapidus A."/>
        </authorList>
    </citation>
    <scope>NUCLEOTIDE SEQUENCE [LARGE SCALE GENOMIC DNA]</scope>
    <source>
        <strain evidence="2">DSM 9799 / CCM 4581 / KCTC 23876 / PAT</strain>
    </source>
</reference>